<feature type="domain" description="TATA element modulatory factor 1 TATA binding" evidence="3">
    <location>
        <begin position="645"/>
        <end position="747"/>
    </location>
</feature>
<keyword evidence="5" id="KW-1185">Reference proteome</keyword>
<evidence type="ECO:0000313" key="5">
    <source>
        <dbReference type="Proteomes" id="UP000053237"/>
    </source>
</evidence>
<dbReference type="EMBL" id="CAIX01000091">
    <property type="protein sequence ID" value="CCI45192.1"/>
    <property type="molecule type" value="Genomic_DNA"/>
</dbReference>
<dbReference type="OrthoDB" id="74178at2759"/>
<protein>
    <recommendedName>
        <fullName evidence="3">TATA element modulatory factor 1 TATA binding domain-containing protein</fullName>
    </recommendedName>
</protein>
<feature type="region of interest" description="Disordered" evidence="2">
    <location>
        <begin position="111"/>
        <end position="133"/>
    </location>
</feature>
<comment type="caution">
    <text evidence="4">The sequence shown here is derived from an EMBL/GenBank/DDBJ whole genome shotgun (WGS) entry which is preliminary data.</text>
</comment>
<dbReference type="InterPro" id="IPR022091">
    <property type="entry name" value="TMF_TATA-bd"/>
</dbReference>
<dbReference type="AlphaFoldDB" id="A0A024GFS7"/>
<feature type="compositionally biased region" description="Acidic residues" evidence="2">
    <location>
        <begin position="82"/>
        <end position="94"/>
    </location>
</feature>
<dbReference type="PANTHER" id="PTHR46515">
    <property type="entry name" value="TATA ELEMENT MODULATORY FACTOR TMF1"/>
    <property type="match status" value="1"/>
</dbReference>
<dbReference type="GO" id="GO:0005794">
    <property type="term" value="C:Golgi apparatus"/>
    <property type="evidence" value="ECO:0007669"/>
    <property type="project" value="TreeGrafter"/>
</dbReference>
<dbReference type="Proteomes" id="UP000053237">
    <property type="component" value="Unassembled WGS sequence"/>
</dbReference>
<sequence length="757" mass="87425">MSWSQQWNSRINVTSLVSLGIEQVAKLKEDVEKQFDHLVITDVNSSSPKRDASDHLSAQLTSGLPTGDLPDGEIPHNSALSNDEEEGGEIDDEEKQVASVEAEIENCEDQLDTITDPFPVNEESIHATDPGECNDAEDFEKNEMEGTKDSPLKIDCEGEISMRDPLIKLREEVLTREKQLLMANETTAELHNALDATCHREVLAAEKNQLLVKEIEQLRSEKSKWQRREDEGRQTSQEMERLQQALTSKEAQLQSLLEEGNALSIKQAQTEQRIRRIRREKDEQTEAYIQLQTKFQKADEACIESKARLASLQEENTTLKATIEQYQRDLTMRSQQIERLEEDMEAARKESQSLQQQNKHLQHTLTSLEEEREIDSKVQSDTDTFEREKTQLEQNLCIFRQKCEDLEHENLRRENNARNEIIDLKQKWQKALRQIDCMNATITEATQPFHQQVRALQQEQRACQKAWNLTETKLQQTLEEERKRNEAVQNTHTQLELKIDALETKNASLQTSLMLEKEALKLATEKLQFERNDQKLHKEAAAGEKLFEVSQQVVSLQEQLRLKQTEYKETIEQQRMRIESLLMQVKDTQALKEAKIAELALLRSELNQLIGSKSSLSHIADTDKKRNSNNHAEHGQLTRIDSGNSGAYVFDLSHLQQTLRLREGENQLLKQQLCDLKSKQKALTEQLIRLTSENATLQSENQQNEQNFNQKQQIEARYQLLLELFGEKEEEIEELQAKLTQIHNLYEKSKATNDTST</sequence>
<keyword evidence="1" id="KW-0175">Coiled coil</keyword>
<dbReference type="PANTHER" id="PTHR46515:SF1">
    <property type="entry name" value="TATA ELEMENT MODULATORY FACTOR"/>
    <property type="match status" value="1"/>
</dbReference>
<evidence type="ECO:0000256" key="2">
    <source>
        <dbReference type="SAM" id="MobiDB-lite"/>
    </source>
</evidence>
<feature type="region of interest" description="Disordered" evidence="2">
    <location>
        <begin position="44"/>
        <end position="99"/>
    </location>
</feature>
<feature type="coiled-coil region" evidence="1">
    <location>
        <begin position="471"/>
        <end position="512"/>
    </location>
</feature>
<evidence type="ECO:0000256" key="1">
    <source>
        <dbReference type="SAM" id="Coils"/>
    </source>
</evidence>
<proteinExistence type="predicted"/>
<dbReference type="STRING" id="65357.A0A024GFS7"/>
<feature type="coiled-coil region" evidence="1">
    <location>
        <begin position="208"/>
        <end position="371"/>
    </location>
</feature>
<feature type="region of interest" description="Disordered" evidence="2">
    <location>
        <begin position="617"/>
        <end position="640"/>
    </location>
</feature>
<dbReference type="InterPro" id="IPR052602">
    <property type="entry name" value="Growth_transcription_reg"/>
</dbReference>
<reference evidence="4 5" key="1">
    <citation type="submission" date="2012-05" db="EMBL/GenBank/DDBJ databases">
        <title>Recombination and specialization in a pathogen metapopulation.</title>
        <authorList>
            <person name="Gardiner A."/>
            <person name="Kemen E."/>
            <person name="Schultz-Larsen T."/>
            <person name="MacLean D."/>
            <person name="Van Oosterhout C."/>
            <person name="Jones J.D.G."/>
        </authorList>
    </citation>
    <scope>NUCLEOTIDE SEQUENCE [LARGE SCALE GENOMIC DNA]</scope>
    <source>
        <strain evidence="4 5">Ac Nc2</strain>
    </source>
</reference>
<dbReference type="GO" id="GO:0005783">
    <property type="term" value="C:endoplasmic reticulum"/>
    <property type="evidence" value="ECO:0007669"/>
    <property type="project" value="TreeGrafter"/>
</dbReference>
<organism evidence="4 5">
    <name type="scientific">Albugo candida</name>
    <dbReference type="NCBI Taxonomy" id="65357"/>
    <lineage>
        <taxon>Eukaryota</taxon>
        <taxon>Sar</taxon>
        <taxon>Stramenopiles</taxon>
        <taxon>Oomycota</taxon>
        <taxon>Peronosporomycetes</taxon>
        <taxon>Albuginales</taxon>
        <taxon>Albuginaceae</taxon>
        <taxon>Albugo</taxon>
    </lineage>
</organism>
<evidence type="ECO:0000313" key="4">
    <source>
        <dbReference type="EMBL" id="CCI45192.1"/>
    </source>
</evidence>
<dbReference type="InParanoid" id="A0A024GFS7"/>
<feature type="compositionally biased region" description="Basic and acidic residues" evidence="2">
    <location>
        <begin position="620"/>
        <end position="636"/>
    </location>
</feature>
<evidence type="ECO:0000259" key="3">
    <source>
        <dbReference type="Pfam" id="PF12325"/>
    </source>
</evidence>
<accession>A0A024GFS7</accession>
<name>A0A024GFS7_9STRA</name>
<gene>
    <name evidence="4" type="ORF">BN9_060650</name>
</gene>
<dbReference type="Pfam" id="PF12325">
    <property type="entry name" value="TMF_TATA_bd"/>
    <property type="match status" value="1"/>
</dbReference>
<feature type="coiled-coil region" evidence="1">
    <location>
        <begin position="680"/>
        <end position="752"/>
    </location>
</feature>